<reference evidence="1 2" key="2">
    <citation type="journal article" date="2022" name="Mol. Ecol. Resour.">
        <title>The genomes of chicory, endive, great burdock and yacon provide insights into Asteraceae paleo-polyploidization history and plant inulin production.</title>
        <authorList>
            <person name="Fan W."/>
            <person name="Wang S."/>
            <person name="Wang H."/>
            <person name="Wang A."/>
            <person name="Jiang F."/>
            <person name="Liu H."/>
            <person name="Zhao H."/>
            <person name="Xu D."/>
            <person name="Zhang Y."/>
        </authorList>
    </citation>
    <scope>NUCLEOTIDE SEQUENCE [LARGE SCALE GENOMIC DNA]</scope>
    <source>
        <strain evidence="2">cv. Punajuju</strain>
        <tissue evidence="1">Leaves</tissue>
    </source>
</reference>
<dbReference type="EMBL" id="CM042012">
    <property type="protein sequence ID" value="KAI3751215.1"/>
    <property type="molecule type" value="Genomic_DNA"/>
</dbReference>
<keyword evidence="2" id="KW-1185">Reference proteome</keyword>
<proteinExistence type="predicted"/>
<protein>
    <submittedName>
        <fullName evidence="1">Uncharacterized protein</fullName>
    </submittedName>
</protein>
<evidence type="ECO:0000313" key="1">
    <source>
        <dbReference type="EMBL" id="KAI3751215.1"/>
    </source>
</evidence>
<name>A0ACB9DXD9_CICIN</name>
<dbReference type="Proteomes" id="UP001055811">
    <property type="component" value="Linkage Group LG04"/>
</dbReference>
<comment type="caution">
    <text evidence="1">The sequence shown here is derived from an EMBL/GenBank/DDBJ whole genome shotgun (WGS) entry which is preliminary data.</text>
</comment>
<gene>
    <name evidence="1" type="ORF">L2E82_22263</name>
</gene>
<evidence type="ECO:0000313" key="2">
    <source>
        <dbReference type="Proteomes" id="UP001055811"/>
    </source>
</evidence>
<accession>A0ACB9DXD9</accession>
<organism evidence="1 2">
    <name type="scientific">Cichorium intybus</name>
    <name type="common">Chicory</name>
    <dbReference type="NCBI Taxonomy" id="13427"/>
    <lineage>
        <taxon>Eukaryota</taxon>
        <taxon>Viridiplantae</taxon>
        <taxon>Streptophyta</taxon>
        <taxon>Embryophyta</taxon>
        <taxon>Tracheophyta</taxon>
        <taxon>Spermatophyta</taxon>
        <taxon>Magnoliopsida</taxon>
        <taxon>eudicotyledons</taxon>
        <taxon>Gunneridae</taxon>
        <taxon>Pentapetalae</taxon>
        <taxon>asterids</taxon>
        <taxon>campanulids</taxon>
        <taxon>Asterales</taxon>
        <taxon>Asteraceae</taxon>
        <taxon>Cichorioideae</taxon>
        <taxon>Cichorieae</taxon>
        <taxon>Cichoriinae</taxon>
        <taxon>Cichorium</taxon>
    </lineage>
</organism>
<sequence length="642" mass="71512">MQFKISHQSTMASSTTTPLINGDDIERRPDSIGSPADRTSTAKVLAGFFVSILVLSSMVAVIHSQLHRPQVGQQFTAATTTSVSPEIEVKLSSREMGWPEKLVDVDDSIEWQRSAYHFQPDKNFISDPDGPLYHMGWYHLFYQYNPDSAIWGNITWGHAVSKDLINWFHLPLAMVPDHWYDIEGVMTGSATILPDGQIIMLYSGNAYDLSQLQCLAYPVNSSDPLLLDWIKYDGNPILFPPPGVGLKDFRDPSTLWVGPDGKYRMVMGSKHNNTIGCALVYHTTNFTHFELLDDVLHSVPGTGMWECVDLYPVSTTDTNGLDMSDHGSGVKYVLKQSGDEDRHDWYAIGSYDPVKDKWYPDDPEMDVGIGLRYDYGKFYASKTFYDPSKKRRVLWGYVGETDPQKDDLAKGWANILNVPRSVVLDTKTQTNLIQWPVEEVETLRSKKHKEFKDVVLRPGSLVPLDIGSATQLDISASFEVEDAMLGATLEADVLFNCTTSEGSSTRGVLGPFGLVVLADASLTEQTPVYFYIAKNTDGTSRTYFCADESRSSKLLDVGKMVYGSSVTVLHGENYNMRLLVDHSIVESFAQGGRTVITSRVYPTKAIYEAAKVFLFNNATGINVKASLKIWKMGGAQLNPFPL</sequence>
<reference evidence="2" key="1">
    <citation type="journal article" date="2022" name="Mol. Ecol. Resour.">
        <title>The genomes of chicory, endive, great burdock and yacon provide insights into Asteraceae palaeo-polyploidization history and plant inulin production.</title>
        <authorList>
            <person name="Fan W."/>
            <person name="Wang S."/>
            <person name="Wang H."/>
            <person name="Wang A."/>
            <person name="Jiang F."/>
            <person name="Liu H."/>
            <person name="Zhao H."/>
            <person name="Xu D."/>
            <person name="Zhang Y."/>
        </authorList>
    </citation>
    <scope>NUCLEOTIDE SEQUENCE [LARGE SCALE GENOMIC DNA]</scope>
    <source>
        <strain evidence="2">cv. Punajuju</strain>
    </source>
</reference>